<name>A0ABU1VHC9_9BURK</name>
<keyword evidence="2" id="KW-0378">Hydrolase</keyword>
<dbReference type="InterPro" id="IPR053136">
    <property type="entry name" value="UTP_pyrophosphatase-like"/>
</dbReference>
<evidence type="ECO:0000259" key="1">
    <source>
        <dbReference type="Pfam" id="PF01863"/>
    </source>
</evidence>
<keyword evidence="3" id="KW-1185">Reference proteome</keyword>
<dbReference type="Proteomes" id="UP001265550">
    <property type="component" value="Unassembled WGS sequence"/>
</dbReference>
<gene>
    <name evidence="2" type="ORF">J2X09_004643</name>
</gene>
<evidence type="ECO:0000313" key="2">
    <source>
        <dbReference type="EMBL" id="MDR7096886.1"/>
    </source>
</evidence>
<dbReference type="PANTHER" id="PTHR30399">
    <property type="entry name" value="UNCHARACTERIZED PROTEIN YGJP"/>
    <property type="match status" value="1"/>
</dbReference>
<protein>
    <submittedName>
        <fullName evidence="2">Metal-dependent hydrolase</fullName>
    </submittedName>
</protein>
<proteinExistence type="predicted"/>
<dbReference type="Pfam" id="PF01863">
    <property type="entry name" value="YgjP-like"/>
    <property type="match status" value="1"/>
</dbReference>
<sequence length="302" mass="33678">MSDPMQRFVQLALDFLGGSEPAPVPPPAVPVAPVLAAPPALPMTQVFQPVAWHHPRANRMLRLGTCDVAYEFKRGKRRTIGLSVSTEGLSVSAPRWTPMGEVEALLHDKSSWVLEKLQSARQRAGEMEQARIRWADGVEFDYLGERMRLVLDPTHTFTQVGALFEPACGPGGMATLRLGLARNAQETQIRDAAQAWLMKRAKALFTERLDHFAPQLGVRYSKLRLSSAGTRWGSASADGSIRLNWRLIHLKLDMIDYVAVHELSHLHHMDHSPQFWDVVASVLPDHAQRRRALRDAAVPLGE</sequence>
<dbReference type="Gene3D" id="3.30.2010.10">
    <property type="entry name" value="Metalloproteases ('zincins'), catalytic domain"/>
    <property type="match status" value="1"/>
</dbReference>
<dbReference type="InterPro" id="IPR002725">
    <property type="entry name" value="YgjP-like_metallopeptidase"/>
</dbReference>
<dbReference type="CDD" id="cd07344">
    <property type="entry name" value="M48_yhfN_like"/>
    <property type="match status" value="1"/>
</dbReference>
<dbReference type="EMBL" id="JAVDWE010000017">
    <property type="protein sequence ID" value="MDR7096886.1"/>
    <property type="molecule type" value="Genomic_DNA"/>
</dbReference>
<accession>A0ABU1VHC9</accession>
<reference evidence="2 3" key="1">
    <citation type="submission" date="2023-07" db="EMBL/GenBank/DDBJ databases">
        <title>Sorghum-associated microbial communities from plants grown in Nebraska, USA.</title>
        <authorList>
            <person name="Schachtman D."/>
        </authorList>
    </citation>
    <scope>NUCLEOTIDE SEQUENCE [LARGE SCALE GENOMIC DNA]</scope>
    <source>
        <strain evidence="2 3">BE240</strain>
    </source>
</reference>
<dbReference type="GO" id="GO:0016787">
    <property type="term" value="F:hydrolase activity"/>
    <property type="evidence" value="ECO:0007669"/>
    <property type="project" value="UniProtKB-KW"/>
</dbReference>
<evidence type="ECO:0000313" key="3">
    <source>
        <dbReference type="Proteomes" id="UP001265550"/>
    </source>
</evidence>
<comment type="caution">
    <text evidence="2">The sequence shown here is derived from an EMBL/GenBank/DDBJ whole genome shotgun (WGS) entry which is preliminary data.</text>
</comment>
<organism evidence="2 3">
    <name type="scientific">Hydrogenophaga laconesensis</name>
    <dbReference type="NCBI Taxonomy" id="1805971"/>
    <lineage>
        <taxon>Bacteria</taxon>
        <taxon>Pseudomonadati</taxon>
        <taxon>Pseudomonadota</taxon>
        <taxon>Betaproteobacteria</taxon>
        <taxon>Burkholderiales</taxon>
        <taxon>Comamonadaceae</taxon>
        <taxon>Hydrogenophaga</taxon>
    </lineage>
</organism>
<dbReference type="PANTHER" id="PTHR30399:SF1">
    <property type="entry name" value="UTP PYROPHOSPHATASE"/>
    <property type="match status" value="1"/>
</dbReference>
<feature type="domain" description="YgjP-like metallopeptidase" evidence="1">
    <location>
        <begin position="78"/>
        <end position="295"/>
    </location>
</feature>